<protein>
    <recommendedName>
        <fullName evidence="4">YdhG-like domain-containing protein</fullName>
    </recommendedName>
</protein>
<accession>A0A4Y3KAM0</accession>
<evidence type="ECO:0000313" key="3">
    <source>
        <dbReference type="Proteomes" id="UP000315842"/>
    </source>
</evidence>
<organism evidence="2 3">
    <name type="scientific">Cellulomonas uda</name>
    <dbReference type="NCBI Taxonomy" id="1714"/>
    <lineage>
        <taxon>Bacteria</taxon>
        <taxon>Bacillati</taxon>
        <taxon>Actinomycetota</taxon>
        <taxon>Actinomycetes</taxon>
        <taxon>Micrococcales</taxon>
        <taxon>Cellulomonadaceae</taxon>
        <taxon>Cellulomonas</taxon>
    </lineage>
</organism>
<dbReference type="AlphaFoldDB" id="A0A4Y3KAM0"/>
<feature type="region of interest" description="Disordered" evidence="1">
    <location>
        <begin position="1"/>
        <end position="34"/>
    </location>
</feature>
<gene>
    <name evidence="2" type="ORF">CUD01_03140</name>
</gene>
<reference evidence="2 3" key="1">
    <citation type="submission" date="2019-06" db="EMBL/GenBank/DDBJ databases">
        <title>Whole genome shotgun sequence of Cellulomonas uda NBRC 3747.</title>
        <authorList>
            <person name="Hosoyama A."/>
            <person name="Uohara A."/>
            <person name="Ohji S."/>
            <person name="Ichikawa N."/>
        </authorList>
    </citation>
    <scope>NUCLEOTIDE SEQUENCE [LARGE SCALE GENOMIC DNA]</scope>
    <source>
        <strain evidence="2 3">NBRC 3747</strain>
    </source>
</reference>
<keyword evidence="3" id="KW-1185">Reference proteome</keyword>
<feature type="compositionally biased region" description="Basic and acidic residues" evidence="1">
    <location>
        <begin position="1"/>
        <end position="28"/>
    </location>
</feature>
<dbReference type="Gene3D" id="3.90.1150.200">
    <property type="match status" value="1"/>
</dbReference>
<comment type="caution">
    <text evidence="2">The sequence shown here is derived from an EMBL/GenBank/DDBJ whole genome shotgun (WGS) entry which is preliminary data.</text>
</comment>
<dbReference type="EMBL" id="BJLP01000003">
    <property type="protein sequence ID" value="GEA79870.1"/>
    <property type="molecule type" value="Genomic_DNA"/>
</dbReference>
<evidence type="ECO:0000256" key="1">
    <source>
        <dbReference type="SAM" id="MobiDB-lite"/>
    </source>
</evidence>
<evidence type="ECO:0000313" key="2">
    <source>
        <dbReference type="EMBL" id="GEA79870.1"/>
    </source>
</evidence>
<dbReference type="RefSeq" id="WP_141318136.1">
    <property type="nucleotide sequence ID" value="NZ_BJLP01000003.1"/>
</dbReference>
<proteinExistence type="predicted"/>
<evidence type="ECO:0008006" key="4">
    <source>
        <dbReference type="Google" id="ProtNLM"/>
    </source>
</evidence>
<dbReference type="SUPFAM" id="SSF159888">
    <property type="entry name" value="YdhG-like"/>
    <property type="match status" value="1"/>
</dbReference>
<name>A0A4Y3KAM0_CELUD</name>
<dbReference type="Proteomes" id="UP000315842">
    <property type="component" value="Unassembled WGS sequence"/>
</dbReference>
<sequence length="144" mass="15612">MAGRDEQGTGFTDEEKAAVKERAKEARAAKKMTPEQAEAEVLAKIAELPDDDRAIAEAIHRLVRENAPELTARTWYGMPAYAKGGKVLAFYQPASKFKARYGTLGFNDPAALDDGPMWATTFAITALTPDVEARVADLLQRAAG</sequence>